<dbReference type="KEGG" id="ppn:Palpr_0462"/>
<dbReference type="HOGENOM" id="CLU_1045247_0_0_10"/>
<dbReference type="PROSITE" id="PS52015">
    <property type="entry name" value="TONB_CTD"/>
    <property type="match status" value="1"/>
</dbReference>
<dbReference type="Pfam" id="PF03544">
    <property type="entry name" value="TonB_C"/>
    <property type="match status" value="1"/>
</dbReference>
<dbReference type="eggNOG" id="COG0810">
    <property type="taxonomic scope" value="Bacteria"/>
</dbReference>
<dbReference type="GO" id="GO:0031992">
    <property type="term" value="F:energy transducer activity"/>
    <property type="evidence" value="ECO:0007669"/>
    <property type="project" value="TreeGrafter"/>
</dbReference>
<reference evidence="3 4" key="2">
    <citation type="journal article" date="2011" name="Stand. Genomic Sci.">
        <title>Complete genome sequence of Paludibacter propionicigenes type strain (WB4).</title>
        <authorList>
            <person name="Gronow S."/>
            <person name="Munk C."/>
            <person name="Lapidus A."/>
            <person name="Nolan M."/>
            <person name="Lucas S."/>
            <person name="Hammon N."/>
            <person name="Deshpande S."/>
            <person name="Cheng J.F."/>
            <person name="Tapia R."/>
            <person name="Han C."/>
            <person name="Goodwin L."/>
            <person name="Pitluck S."/>
            <person name="Liolios K."/>
            <person name="Ivanova N."/>
            <person name="Mavromatis K."/>
            <person name="Mikhailova N."/>
            <person name="Pati A."/>
            <person name="Chen A."/>
            <person name="Palaniappan K."/>
            <person name="Land M."/>
            <person name="Hauser L."/>
            <person name="Chang Y.J."/>
            <person name="Jeffries C.D."/>
            <person name="Brambilla E."/>
            <person name="Rohde M."/>
            <person name="Goker M."/>
            <person name="Detter J.C."/>
            <person name="Woyke T."/>
            <person name="Bristow J."/>
            <person name="Eisen J.A."/>
            <person name="Markowitz V."/>
            <person name="Hugenholtz P."/>
            <person name="Kyrpides N.C."/>
            <person name="Klenk H.P."/>
        </authorList>
    </citation>
    <scope>NUCLEOTIDE SEQUENCE [LARGE SCALE GENOMIC DNA]</scope>
    <source>
        <strain evidence="4">DSM 17365 / JCM 13257 / WB4</strain>
    </source>
</reference>
<dbReference type="SUPFAM" id="SSF74653">
    <property type="entry name" value="TolA/TonB C-terminal domain"/>
    <property type="match status" value="1"/>
</dbReference>
<organism evidence="3 4">
    <name type="scientific">Paludibacter propionicigenes (strain DSM 17365 / JCM 13257 / WB4)</name>
    <dbReference type="NCBI Taxonomy" id="694427"/>
    <lineage>
        <taxon>Bacteria</taxon>
        <taxon>Pseudomonadati</taxon>
        <taxon>Bacteroidota</taxon>
        <taxon>Bacteroidia</taxon>
        <taxon>Bacteroidales</taxon>
        <taxon>Paludibacteraceae</taxon>
        <taxon>Paludibacter</taxon>
    </lineage>
</organism>
<name>E4T1M8_PALPW</name>
<dbReference type="AlphaFoldDB" id="E4T1M8"/>
<dbReference type="RefSeq" id="WP_013443991.1">
    <property type="nucleotide sequence ID" value="NC_014734.1"/>
</dbReference>
<feature type="domain" description="TonB C-terminal" evidence="2">
    <location>
        <begin position="176"/>
        <end position="266"/>
    </location>
</feature>
<feature type="signal peptide" evidence="1">
    <location>
        <begin position="1"/>
        <end position="20"/>
    </location>
</feature>
<reference key="1">
    <citation type="submission" date="2010-11" db="EMBL/GenBank/DDBJ databases">
        <title>The complete genome of Paludibacter propionicigenes DSM 17365.</title>
        <authorList>
            <consortium name="US DOE Joint Genome Institute (JGI-PGF)"/>
            <person name="Lucas S."/>
            <person name="Copeland A."/>
            <person name="Lapidus A."/>
            <person name="Bruce D."/>
            <person name="Goodwin L."/>
            <person name="Pitluck S."/>
            <person name="Kyrpides N."/>
            <person name="Mavromatis K."/>
            <person name="Ivanova N."/>
            <person name="Munk A.C."/>
            <person name="Brettin T."/>
            <person name="Detter J.C."/>
            <person name="Han C."/>
            <person name="Tapia R."/>
            <person name="Land M."/>
            <person name="Hauser L."/>
            <person name="Markowitz V."/>
            <person name="Cheng J.-F."/>
            <person name="Hugenholtz P."/>
            <person name="Woyke T."/>
            <person name="Wu D."/>
            <person name="Gronow S."/>
            <person name="Wellnitz S."/>
            <person name="Brambilla E."/>
            <person name="Klenk H.-P."/>
            <person name="Eisen J.A."/>
        </authorList>
    </citation>
    <scope>NUCLEOTIDE SEQUENCE</scope>
    <source>
        <strain>WB4</strain>
    </source>
</reference>
<dbReference type="STRING" id="694427.Palpr_0462"/>
<sequence length="266" mass="30981">MKPLMLILFTFLLLVEVSYAQDTTYIDKKIEYFSSKEKSNNSEKYAREIIKVGKDSFKIEYCNYYDGKRYATGYTEGFKIKDDSILIIKNESWSFRKICNNVYAVNLRDSEYVQKGIAYSIIPFVKNGSFIYLNSVNDTLLTEHYEMGSLKDYKTPKIKNTDTIYTSVDEYPIFPSKYGNLRDYISKRIIIPEIYAESGIQGKTIFRTVITSTGEVKNIEILRSLDRAFDLTCLRIIARLPKFEPGKIKGKNVNTYYIIPVAFRYE</sequence>
<dbReference type="GO" id="GO:0055085">
    <property type="term" value="P:transmembrane transport"/>
    <property type="evidence" value="ECO:0007669"/>
    <property type="project" value="InterPro"/>
</dbReference>
<dbReference type="PANTHER" id="PTHR33446">
    <property type="entry name" value="PROTEIN TONB-RELATED"/>
    <property type="match status" value="1"/>
</dbReference>
<dbReference type="GO" id="GO:0098797">
    <property type="term" value="C:plasma membrane protein complex"/>
    <property type="evidence" value="ECO:0007669"/>
    <property type="project" value="TreeGrafter"/>
</dbReference>
<evidence type="ECO:0000313" key="4">
    <source>
        <dbReference type="Proteomes" id="UP000008718"/>
    </source>
</evidence>
<evidence type="ECO:0000259" key="2">
    <source>
        <dbReference type="PROSITE" id="PS52015"/>
    </source>
</evidence>
<proteinExistence type="predicted"/>
<dbReference type="Proteomes" id="UP000008718">
    <property type="component" value="Chromosome"/>
</dbReference>
<dbReference type="InterPro" id="IPR051045">
    <property type="entry name" value="TonB-dependent_transducer"/>
</dbReference>
<dbReference type="InterPro" id="IPR037682">
    <property type="entry name" value="TonB_C"/>
</dbReference>
<keyword evidence="4" id="KW-1185">Reference proteome</keyword>
<protein>
    <submittedName>
        <fullName evidence="3">TonB family protein</fullName>
    </submittedName>
</protein>
<accession>E4T1M8</accession>
<dbReference type="Gene3D" id="3.30.1150.10">
    <property type="match status" value="1"/>
</dbReference>
<dbReference type="PANTHER" id="PTHR33446:SF2">
    <property type="entry name" value="PROTEIN TONB"/>
    <property type="match status" value="1"/>
</dbReference>
<keyword evidence="1" id="KW-0732">Signal</keyword>
<evidence type="ECO:0000313" key="3">
    <source>
        <dbReference type="EMBL" id="ADQ78622.1"/>
    </source>
</evidence>
<feature type="chain" id="PRO_5003189335" evidence="1">
    <location>
        <begin position="21"/>
        <end position="266"/>
    </location>
</feature>
<dbReference type="EMBL" id="CP002345">
    <property type="protein sequence ID" value="ADQ78622.1"/>
    <property type="molecule type" value="Genomic_DNA"/>
</dbReference>
<gene>
    <name evidence="3" type="ordered locus">Palpr_0462</name>
</gene>
<evidence type="ECO:0000256" key="1">
    <source>
        <dbReference type="SAM" id="SignalP"/>
    </source>
</evidence>